<evidence type="ECO:0000313" key="4">
    <source>
        <dbReference type="Proteomes" id="UP000232323"/>
    </source>
</evidence>
<feature type="signal peptide" evidence="2">
    <location>
        <begin position="1"/>
        <end position="18"/>
    </location>
</feature>
<feature type="region of interest" description="Disordered" evidence="1">
    <location>
        <begin position="656"/>
        <end position="766"/>
    </location>
</feature>
<name>A0A250WZ58_9CHLO</name>
<feature type="compositionally biased region" description="Polar residues" evidence="1">
    <location>
        <begin position="195"/>
        <end position="207"/>
    </location>
</feature>
<feature type="compositionally biased region" description="Polar residues" evidence="1">
    <location>
        <begin position="671"/>
        <end position="750"/>
    </location>
</feature>
<comment type="caution">
    <text evidence="3">The sequence shown here is derived from an EMBL/GenBank/DDBJ whole genome shotgun (WGS) entry which is preliminary data.</text>
</comment>
<feature type="region of interest" description="Disordered" evidence="1">
    <location>
        <begin position="414"/>
        <end position="434"/>
    </location>
</feature>
<organism evidence="3 4">
    <name type="scientific">Chlamydomonas eustigma</name>
    <dbReference type="NCBI Taxonomy" id="1157962"/>
    <lineage>
        <taxon>Eukaryota</taxon>
        <taxon>Viridiplantae</taxon>
        <taxon>Chlorophyta</taxon>
        <taxon>core chlorophytes</taxon>
        <taxon>Chlorophyceae</taxon>
        <taxon>CS clade</taxon>
        <taxon>Chlamydomonadales</taxon>
        <taxon>Chlamydomonadaceae</taxon>
        <taxon>Chlamydomonas</taxon>
    </lineage>
</organism>
<feature type="chain" id="PRO_5012987596" evidence="2">
    <location>
        <begin position="19"/>
        <end position="952"/>
    </location>
</feature>
<reference evidence="3 4" key="1">
    <citation type="submission" date="2017-08" db="EMBL/GenBank/DDBJ databases">
        <title>Acidophilic green algal genome provides insights into adaptation to an acidic environment.</title>
        <authorList>
            <person name="Hirooka S."/>
            <person name="Hirose Y."/>
            <person name="Kanesaki Y."/>
            <person name="Higuchi S."/>
            <person name="Fujiwara T."/>
            <person name="Onuma R."/>
            <person name="Era A."/>
            <person name="Ohbayashi R."/>
            <person name="Uzuka A."/>
            <person name="Nozaki H."/>
            <person name="Yoshikawa H."/>
            <person name="Miyagishima S.Y."/>
        </authorList>
    </citation>
    <scope>NUCLEOTIDE SEQUENCE [LARGE SCALE GENOMIC DNA]</scope>
    <source>
        <strain evidence="3 4">NIES-2499</strain>
    </source>
</reference>
<gene>
    <name evidence="3" type="ORF">CEUSTIGMA_g3233.t1</name>
</gene>
<protein>
    <submittedName>
        <fullName evidence="3">Uncharacterized protein</fullName>
    </submittedName>
</protein>
<feature type="region of interest" description="Disordered" evidence="1">
    <location>
        <begin position="308"/>
        <end position="331"/>
    </location>
</feature>
<evidence type="ECO:0000313" key="3">
    <source>
        <dbReference type="EMBL" id="GAX75790.1"/>
    </source>
</evidence>
<accession>A0A250WZ58</accession>
<evidence type="ECO:0000256" key="1">
    <source>
        <dbReference type="SAM" id="MobiDB-lite"/>
    </source>
</evidence>
<dbReference type="AlphaFoldDB" id="A0A250WZ58"/>
<dbReference type="Proteomes" id="UP000232323">
    <property type="component" value="Unassembled WGS sequence"/>
</dbReference>
<feature type="region of interest" description="Disordered" evidence="1">
    <location>
        <begin position="167"/>
        <end position="275"/>
    </location>
</feature>
<sequence>MLKLHVFSLANFITNASASKDPAVVRYLQILIDSAAELAVCQPSIKYNACKPTLLQATSSAYFSTFIKKRTSAVATASEAGNAGMKGGNTPSRFLDADSHSTSVETRRQPVTDRTGRDELRFKGMMYQTQKAADVHKTADKRAAAVVAADTAEAVVHGRLLSLEFEDSPASAKRDTVNIMSRSKKHKSKEEDYSIPTSRPSSKSNLQPRKAAESVAPTHDERSNRMSRNLRSSEVQDTRQSFSRAPSRSKEEATQKASSAKHSHSMEEARLSTSSTRYAANGGWEDMEYQQWSKTTTSLSQDAYKATSIPQSFNKQGSRDRSGSSKSQSISRLRHLGYVDDEGSGGPAHQLGSNAIGYYPELHLDHTKDIDEKVDVPPKYAVDLNAAKKPLHQTEEISLSSVTAGRSATSAAAGQSATSGLNHGFHNNRSRELSGRSMKHHSVEHQLNKAGSGAPALINKVMKVEGNPSDLLLRDLRSASTLNDVREALASVHKQQVSGVGRGPSPKAAAEALSLLARLVGRARYNANSTLGAQAGQQAATSSYSYEEGTRTGALRAAQDMALPLLPLVQANLHVLPSKMFVPLFWAVTTLNLEMDTTFVTMLIRELLAEEMEAVKMRGDSGLLMCVQGIFKLKSQGLIFKSKTIARHKILDFQPPSKVLPASTDVDTAEGQCSQGSDVDTAEGQRSQGSDVDTAEGQRSQGSDVDTAEGQRSQGSDVDTAEGQRSQGSDVDTADGQCSQGSVIDTTDGQCSDYVEPVPQPSSSDEAELERLANLLIQHVAEAGVQYGVNRLRPQVLSGLSSNLAMLGYRDKEFFHHVANQTLVLLNELTPVSMGLILRSLVAANVYNPSLMTAAEPVLVEGLGSTNIKGLQELLMTYAMCNHPCPVLMPLAVEKILREGTALGHNKLLWVLGNVERIVKACYEQPEEYQALVQRLRQAAADAEVATAVGSG</sequence>
<evidence type="ECO:0000256" key="2">
    <source>
        <dbReference type="SAM" id="SignalP"/>
    </source>
</evidence>
<proteinExistence type="predicted"/>
<keyword evidence="2" id="KW-0732">Signal</keyword>
<dbReference type="EMBL" id="BEGY01000014">
    <property type="protein sequence ID" value="GAX75790.1"/>
    <property type="molecule type" value="Genomic_DNA"/>
</dbReference>
<keyword evidence="4" id="KW-1185">Reference proteome</keyword>